<feature type="compositionally biased region" description="Basic and acidic residues" evidence="1">
    <location>
        <begin position="72"/>
        <end position="88"/>
    </location>
</feature>
<sequence>MTLINLKFAGWMEKTTARANSNKTNRYGGDRLDGLGERNDNKADNMHSLRLHIDAIETIDKTIDKWDEEPIDKEQEVGGRGAAQDRSRVSSRPGEIAAELFADLLLTAIKGLAERHDSVHHRIVCEVFVRKDSLKSTVCNDAKNPYKSAEKPVFEPFLW</sequence>
<dbReference type="Proteomes" id="UP000024635">
    <property type="component" value="Unassembled WGS sequence"/>
</dbReference>
<comment type="caution">
    <text evidence="2">The sequence shown here is derived from an EMBL/GenBank/DDBJ whole genome shotgun (WGS) entry which is preliminary data.</text>
</comment>
<dbReference type="AlphaFoldDB" id="A0A016S865"/>
<gene>
    <name evidence="2" type="primary">Acey_s0275.g1040</name>
    <name evidence="2" type="ORF">Y032_0275g1040</name>
</gene>
<organism evidence="2 3">
    <name type="scientific">Ancylostoma ceylanicum</name>
    <dbReference type="NCBI Taxonomy" id="53326"/>
    <lineage>
        <taxon>Eukaryota</taxon>
        <taxon>Metazoa</taxon>
        <taxon>Ecdysozoa</taxon>
        <taxon>Nematoda</taxon>
        <taxon>Chromadorea</taxon>
        <taxon>Rhabditida</taxon>
        <taxon>Rhabditina</taxon>
        <taxon>Rhabditomorpha</taxon>
        <taxon>Strongyloidea</taxon>
        <taxon>Ancylostomatidae</taxon>
        <taxon>Ancylostomatinae</taxon>
        <taxon>Ancylostoma</taxon>
    </lineage>
</organism>
<accession>A0A016S865</accession>
<dbReference type="EMBL" id="JARK01001611">
    <property type="protein sequence ID" value="EYB86636.1"/>
    <property type="molecule type" value="Genomic_DNA"/>
</dbReference>
<evidence type="ECO:0000313" key="2">
    <source>
        <dbReference type="EMBL" id="EYB86636.1"/>
    </source>
</evidence>
<feature type="region of interest" description="Disordered" evidence="1">
    <location>
        <begin position="69"/>
        <end position="90"/>
    </location>
</feature>
<evidence type="ECO:0000256" key="1">
    <source>
        <dbReference type="SAM" id="MobiDB-lite"/>
    </source>
</evidence>
<evidence type="ECO:0000313" key="3">
    <source>
        <dbReference type="Proteomes" id="UP000024635"/>
    </source>
</evidence>
<name>A0A016S865_9BILA</name>
<proteinExistence type="predicted"/>
<protein>
    <submittedName>
        <fullName evidence="2">Uncharacterized protein</fullName>
    </submittedName>
</protein>
<reference evidence="3" key="1">
    <citation type="journal article" date="2015" name="Nat. Genet.">
        <title>The genome and transcriptome of the zoonotic hookworm Ancylostoma ceylanicum identify infection-specific gene families.</title>
        <authorList>
            <person name="Schwarz E.M."/>
            <person name="Hu Y."/>
            <person name="Antoshechkin I."/>
            <person name="Miller M.M."/>
            <person name="Sternberg P.W."/>
            <person name="Aroian R.V."/>
        </authorList>
    </citation>
    <scope>NUCLEOTIDE SEQUENCE</scope>
    <source>
        <strain evidence="3">HY135</strain>
    </source>
</reference>
<keyword evidence="3" id="KW-1185">Reference proteome</keyword>